<evidence type="ECO:0000259" key="3">
    <source>
        <dbReference type="Pfam" id="PF05004"/>
    </source>
</evidence>
<dbReference type="Pfam" id="PF05004">
    <property type="entry name" value="IFRD"/>
    <property type="match status" value="1"/>
</dbReference>
<evidence type="ECO:0000313" key="4">
    <source>
        <dbReference type="EMBL" id="KAK1616124.1"/>
    </source>
</evidence>
<protein>
    <recommendedName>
        <fullName evidence="3">Interferon-related developmental regulator N-terminal domain-containing protein</fullName>
    </recommendedName>
</protein>
<evidence type="ECO:0000256" key="1">
    <source>
        <dbReference type="ARBA" id="ARBA00008828"/>
    </source>
</evidence>
<dbReference type="AlphaFoldDB" id="A0AAD8RB28"/>
<evidence type="ECO:0000313" key="5">
    <source>
        <dbReference type="Proteomes" id="UP001231189"/>
    </source>
</evidence>
<name>A0AAD8RB28_LOLMU</name>
<reference evidence="4" key="1">
    <citation type="submission" date="2023-07" db="EMBL/GenBank/DDBJ databases">
        <title>A chromosome-level genome assembly of Lolium multiflorum.</title>
        <authorList>
            <person name="Chen Y."/>
            <person name="Copetti D."/>
            <person name="Kolliker R."/>
            <person name="Studer B."/>
        </authorList>
    </citation>
    <scope>NUCLEOTIDE SEQUENCE</scope>
    <source>
        <strain evidence="4">02402/16</strain>
        <tissue evidence="4">Leaf</tissue>
    </source>
</reference>
<dbReference type="SUPFAM" id="SSF48371">
    <property type="entry name" value="ARM repeat"/>
    <property type="match status" value="1"/>
</dbReference>
<feature type="domain" description="Interferon-related developmental regulator N-terminal" evidence="3">
    <location>
        <begin position="10"/>
        <end position="236"/>
    </location>
</feature>
<keyword evidence="5" id="KW-1185">Reference proteome</keyword>
<sequence>MASHRNSRLNKTDVIGECIDKLHEKRRAVREQGMEALVAALEGFVPADDIDHRYFTVFDRCCASLRKGGAAEAALAFRAIGLLALTAGDATDVNCSKDIYNKSLPVLRKTLQAPSSGVETMVAALDCLAAVTLGGASHPGNATSAMRAATGVIRRAGDDTPPEVVTAALSAFALLLTAIGDGGVYLKTYTSYFKEAMVPFQDLVKLLDSDNPSVVMAAGEVLAVCAEFNLTKLYTPEAMDAIETKVLDLATGASGDMMPAEQRQADFFQKIADILCQAQTEEESIAAASSSGRGVLRVSTWARLVQLSFLKKFLGKGFCKHFQDNPRFRQEEDTSGATDEDEEPTAKKSWRHGGGKGKQWTSAMRRDRDIVWESKNQYHYY</sequence>
<dbReference type="InterPro" id="IPR016024">
    <property type="entry name" value="ARM-type_fold"/>
</dbReference>
<dbReference type="InterPro" id="IPR039777">
    <property type="entry name" value="IFRD"/>
</dbReference>
<proteinExistence type="inferred from homology"/>
<comment type="caution">
    <text evidence="4">The sequence shown here is derived from an EMBL/GenBank/DDBJ whole genome shotgun (WGS) entry which is preliminary data.</text>
</comment>
<dbReference type="PANTHER" id="PTHR12354:SF11">
    <property type="entry name" value="OS02G0219050 PROTEIN"/>
    <property type="match status" value="1"/>
</dbReference>
<dbReference type="InterPro" id="IPR007701">
    <property type="entry name" value="Interferon-rel_develop_reg_N"/>
</dbReference>
<dbReference type="Gene3D" id="1.25.10.10">
    <property type="entry name" value="Leucine-rich Repeat Variant"/>
    <property type="match status" value="1"/>
</dbReference>
<dbReference type="PANTHER" id="PTHR12354">
    <property type="entry name" value="INTERFERON-RELATED DEVELOPMENTAL REGULATOR"/>
    <property type="match status" value="1"/>
</dbReference>
<feature type="region of interest" description="Disordered" evidence="2">
    <location>
        <begin position="328"/>
        <end position="363"/>
    </location>
</feature>
<accession>A0AAD8RB28</accession>
<organism evidence="4 5">
    <name type="scientific">Lolium multiflorum</name>
    <name type="common">Italian ryegrass</name>
    <name type="synonym">Lolium perenne subsp. multiflorum</name>
    <dbReference type="NCBI Taxonomy" id="4521"/>
    <lineage>
        <taxon>Eukaryota</taxon>
        <taxon>Viridiplantae</taxon>
        <taxon>Streptophyta</taxon>
        <taxon>Embryophyta</taxon>
        <taxon>Tracheophyta</taxon>
        <taxon>Spermatophyta</taxon>
        <taxon>Magnoliopsida</taxon>
        <taxon>Liliopsida</taxon>
        <taxon>Poales</taxon>
        <taxon>Poaceae</taxon>
        <taxon>BOP clade</taxon>
        <taxon>Pooideae</taxon>
        <taxon>Poodae</taxon>
        <taxon>Poeae</taxon>
        <taxon>Poeae Chloroplast Group 2 (Poeae type)</taxon>
        <taxon>Loliodinae</taxon>
        <taxon>Loliinae</taxon>
        <taxon>Lolium</taxon>
    </lineage>
</organism>
<evidence type="ECO:0000256" key="2">
    <source>
        <dbReference type="SAM" id="MobiDB-lite"/>
    </source>
</evidence>
<dbReference type="Proteomes" id="UP001231189">
    <property type="component" value="Unassembled WGS sequence"/>
</dbReference>
<dbReference type="EMBL" id="JAUUTY010000006">
    <property type="protein sequence ID" value="KAK1616124.1"/>
    <property type="molecule type" value="Genomic_DNA"/>
</dbReference>
<comment type="similarity">
    <text evidence="1">Belongs to the IFRD family.</text>
</comment>
<dbReference type="InterPro" id="IPR011989">
    <property type="entry name" value="ARM-like"/>
</dbReference>
<gene>
    <name evidence="4" type="ORF">QYE76_021641</name>
</gene>